<proteinExistence type="predicted"/>
<dbReference type="Proteomes" id="UP000237105">
    <property type="component" value="Unassembled WGS sequence"/>
</dbReference>
<accession>A0A2P5AVT1</accession>
<evidence type="ECO:0000313" key="2">
    <source>
        <dbReference type="Proteomes" id="UP000237105"/>
    </source>
</evidence>
<reference evidence="2" key="1">
    <citation type="submission" date="2016-06" db="EMBL/GenBank/DDBJ databases">
        <title>Parallel loss of symbiosis genes in relatives of nitrogen-fixing non-legume Parasponia.</title>
        <authorList>
            <person name="Van Velzen R."/>
            <person name="Holmer R."/>
            <person name="Bu F."/>
            <person name="Rutten L."/>
            <person name="Van Zeijl A."/>
            <person name="Liu W."/>
            <person name="Santuari L."/>
            <person name="Cao Q."/>
            <person name="Sharma T."/>
            <person name="Shen D."/>
            <person name="Roswanjaya Y."/>
            <person name="Wardhani T."/>
            <person name="Kalhor M.S."/>
            <person name="Jansen J."/>
            <person name="Van den Hoogen J."/>
            <person name="Gungor B."/>
            <person name="Hartog M."/>
            <person name="Hontelez J."/>
            <person name="Verver J."/>
            <person name="Yang W.-C."/>
            <person name="Schijlen E."/>
            <person name="Repin R."/>
            <person name="Schilthuizen M."/>
            <person name="Schranz E."/>
            <person name="Heidstra R."/>
            <person name="Miyata K."/>
            <person name="Fedorova E."/>
            <person name="Kohlen W."/>
            <person name="Bisseling T."/>
            <person name="Smit S."/>
            <person name="Geurts R."/>
        </authorList>
    </citation>
    <scope>NUCLEOTIDE SEQUENCE [LARGE SCALE GENOMIC DNA]</scope>
    <source>
        <strain evidence="2">cv. WU1-14</strain>
    </source>
</reference>
<gene>
    <name evidence="1" type="ORF">PanWU01x14_295300</name>
</gene>
<comment type="caution">
    <text evidence="1">The sequence shown here is derived from an EMBL/GenBank/DDBJ whole genome shotgun (WGS) entry which is preliminary data.</text>
</comment>
<keyword evidence="2" id="KW-1185">Reference proteome</keyword>
<dbReference type="AlphaFoldDB" id="A0A2P5AVT1"/>
<organism evidence="1 2">
    <name type="scientific">Parasponia andersonii</name>
    <name type="common">Sponia andersonii</name>
    <dbReference type="NCBI Taxonomy" id="3476"/>
    <lineage>
        <taxon>Eukaryota</taxon>
        <taxon>Viridiplantae</taxon>
        <taxon>Streptophyta</taxon>
        <taxon>Embryophyta</taxon>
        <taxon>Tracheophyta</taxon>
        <taxon>Spermatophyta</taxon>
        <taxon>Magnoliopsida</taxon>
        <taxon>eudicotyledons</taxon>
        <taxon>Gunneridae</taxon>
        <taxon>Pentapetalae</taxon>
        <taxon>rosids</taxon>
        <taxon>fabids</taxon>
        <taxon>Rosales</taxon>
        <taxon>Cannabaceae</taxon>
        <taxon>Parasponia</taxon>
    </lineage>
</organism>
<protein>
    <submittedName>
        <fullName evidence="1">Uncharacterized protein</fullName>
    </submittedName>
</protein>
<dbReference type="EMBL" id="JXTB01000434">
    <property type="protein sequence ID" value="PON40625.1"/>
    <property type="molecule type" value="Genomic_DNA"/>
</dbReference>
<evidence type="ECO:0000313" key="1">
    <source>
        <dbReference type="EMBL" id="PON40625.1"/>
    </source>
</evidence>
<sequence>MRASQPTQTANSVSESVGSIGSVSAPIALTDDQIVDIVRARQQAETIATLQHQIAKQSKEQEKSQKTIATLLLQVLNEHIPNFNFQPPASSSS</sequence>
<name>A0A2P5AVT1_PARAD</name>